<reference evidence="3 4" key="1">
    <citation type="submission" date="2016-04" db="EMBL/GenBank/DDBJ databases">
        <title>Complete genome sequence of Dokdonella koreensis DS-123T.</title>
        <authorList>
            <person name="Kim J.F."/>
            <person name="Lee H."/>
            <person name="Kwak M.-J."/>
        </authorList>
    </citation>
    <scope>NUCLEOTIDE SEQUENCE [LARGE SCALE GENOMIC DNA]</scope>
    <source>
        <strain evidence="3 4">DS-123</strain>
    </source>
</reference>
<dbReference type="Gene3D" id="2.120.10.30">
    <property type="entry name" value="TolB, C-terminal domain"/>
    <property type="match status" value="1"/>
</dbReference>
<dbReference type="PANTHER" id="PTHR36842">
    <property type="entry name" value="PROTEIN TOLB HOMOLOG"/>
    <property type="match status" value="1"/>
</dbReference>
<evidence type="ECO:0000256" key="2">
    <source>
        <dbReference type="SAM" id="Phobius"/>
    </source>
</evidence>
<comment type="similarity">
    <text evidence="1">Belongs to the TolB family.</text>
</comment>
<keyword evidence="2" id="KW-0812">Transmembrane</keyword>
<evidence type="ECO:0000313" key="3">
    <source>
        <dbReference type="EMBL" id="ANB16689.1"/>
    </source>
</evidence>
<keyword evidence="2" id="KW-1133">Transmembrane helix</keyword>
<evidence type="ECO:0000313" key="4">
    <source>
        <dbReference type="Proteomes" id="UP000076830"/>
    </source>
</evidence>
<protein>
    <submittedName>
        <fullName evidence="3">Uncharacterized protein</fullName>
    </submittedName>
</protein>
<dbReference type="InterPro" id="IPR011042">
    <property type="entry name" value="6-blade_b-propeller_TolB-like"/>
</dbReference>
<organism evidence="3 4">
    <name type="scientific">Dokdonella koreensis DS-123</name>
    <dbReference type="NCBI Taxonomy" id="1300342"/>
    <lineage>
        <taxon>Bacteria</taxon>
        <taxon>Pseudomonadati</taxon>
        <taxon>Pseudomonadota</taxon>
        <taxon>Gammaproteobacteria</taxon>
        <taxon>Lysobacterales</taxon>
        <taxon>Rhodanobacteraceae</taxon>
        <taxon>Dokdonella</taxon>
    </lineage>
</organism>
<feature type="transmembrane region" description="Helical" evidence="2">
    <location>
        <begin position="413"/>
        <end position="431"/>
    </location>
</feature>
<keyword evidence="2" id="KW-0472">Membrane</keyword>
<dbReference type="KEGG" id="dko:I596_653"/>
<accession>A0A167GLB5</accession>
<evidence type="ECO:0000256" key="1">
    <source>
        <dbReference type="ARBA" id="ARBA00009820"/>
    </source>
</evidence>
<gene>
    <name evidence="3" type="ORF">I596_653</name>
</gene>
<keyword evidence="4" id="KW-1185">Reference proteome</keyword>
<sequence>MLSSRADYMTFLCLSDDVVTGDSNERSDVFILDRSTRQVARISVDSLNQEHRFNSGPGFPSSDGRYVLFNSNGRLDPVLPWDYHDNGIVNVFLRDVDAQTTILVGRDGAGEPHVRGTSFAATMFQQRKLLFASADNLLGGPDINGPFGFDLYLRDWQSGEFELVSGTQDGIQGNCSSGIFGVVSDDGRYIVFSSCASNLTEDNPGQVSNLFLHDRSTGAKRRLTRPWHGGEFTYPGPSFSVDLGARSLAAGRYVTFSSYGTEFVQGVDPDTPFPNVYLLDIHTGTIELVSRSWDDAPAPEGGQRIVMSADGRYLAFTSRSPTILPDPGVTPAIYVKDRRTGEMVNVSASLGPIHPSHAPELDLSDDGSTLAFSWRHADTAAPPYAGRVLIYTVSISGTLIEPPVPEPVPSLSFMVRLGAAVLLLLAGIGWLSQRRRRIH</sequence>
<dbReference type="EMBL" id="CP015249">
    <property type="protein sequence ID" value="ANB16689.1"/>
    <property type="molecule type" value="Genomic_DNA"/>
</dbReference>
<dbReference type="Proteomes" id="UP000076830">
    <property type="component" value="Chromosome"/>
</dbReference>
<dbReference type="AlphaFoldDB" id="A0A167GLB5"/>
<dbReference type="Pfam" id="PF07676">
    <property type="entry name" value="PD40"/>
    <property type="match status" value="1"/>
</dbReference>
<dbReference type="InterPro" id="IPR011659">
    <property type="entry name" value="WD40"/>
</dbReference>
<proteinExistence type="inferred from homology"/>
<name>A0A167GLB5_9GAMM</name>
<dbReference type="SUPFAM" id="SSF82171">
    <property type="entry name" value="DPP6 N-terminal domain-like"/>
    <property type="match status" value="1"/>
</dbReference>